<evidence type="ECO:0000313" key="2">
    <source>
        <dbReference type="EMBL" id="KAK5870715.1"/>
    </source>
</evidence>
<dbReference type="Proteomes" id="UP001346869">
    <property type="component" value="Unassembled WGS sequence"/>
</dbReference>
<accession>A0AAN7Y2Q4</accession>
<organism evidence="2 3">
    <name type="scientific">Eleginops maclovinus</name>
    <name type="common">Patagonian blennie</name>
    <name type="synonym">Eleginus maclovinus</name>
    <dbReference type="NCBI Taxonomy" id="56733"/>
    <lineage>
        <taxon>Eukaryota</taxon>
        <taxon>Metazoa</taxon>
        <taxon>Chordata</taxon>
        <taxon>Craniata</taxon>
        <taxon>Vertebrata</taxon>
        <taxon>Euteleostomi</taxon>
        <taxon>Actinopterygii</taxon>
        <taxon>Neopterygii</taxon>
        <taxon>Teleostei</taxon>
        <taxon>Neoteleostei</taxon>
        <taxon>Acanthomorphata</taxon>
        <taxon>Eupercaria</taxon>
        <taxon>Perciformes</taxon>
        <taxon>Notothenioidei</taxon>
        <taxon>Eleginopidae</taxon>
        <taxon>Eleginops</taxon>
    </lineage>
</organism>
<evidence type="ECO:0000313" key="3">
    <source>
        <dbReference type="Proteomes" id="UP001346869"/>
    </source>
</evidence>
<comment type="caution">
    <text evidence="2">The sequence shown here is derived from an EMBL/GenBank/DDBJ whole genome shotgun (WGS) entry which is preliminary data.</text>
</comment>
<keyword evidence="3" id="KW-1185">Reference proteome</keyword>
<gene>
    <name evidence="2" type="ORF">PBY51_003639</name>
</gene>
<proteinExistence type="predicted"/>
<dbReference type="AlphaFoldDB" id="A0AAN7Y2Q4"/>
<sequence>MHGVGGVQSGGFANNEKKAGERHNNAAATVVDNTTSGGKQFLRKDIQSSKSSGAAVSFSHRDLFTSLGRSG</sequence>
<reference evidence="2 3" key="2">
    <citation type="journal article" date="2023" name="Mol. Biol. Evol.">
        <title>Genomics of Secondarily Temperate Adaptation in the Only Non-Antarctic Icefish.</title>
        <authorList>
            <person name="Rivera-Colon A.G."/>
            <person name="Rayamajhi N."/>
            <person name="Minhas B.F."/>
            <person name="Madrigal G."/>
            <person name="Bilyk K.T."/>
            <person name="Yoon V."/>
            <person name="Hune M."/>
            <person name="Gregory S."/>
            <person name="Cheng C.H.C."/>
            <person name="Catchen J.M."/>
        </authorList>
    </citation>
    <scope>NUCLEOTIDE SEQUENCE [LARGE SCALE GENOMIC DNA]</scope>
    <source>
        <strain evidence="2">JMC-PN-2008</strain>
    </source>
</reference>
<feature type="compositionally biased region" description="Basic and acidic residues" evidence="1">
    <location>
        <begin position="15"/>
        <end position="24"/>
    </location>
</feature>
<evidence type="ECO:0000256" key="1">
    <source>
        <dbReference type="SAM" id="MobiDB-lite"/>
    </source>
</evidence>
<feature type="region of interest" description="Disordered" evidence="1">
    <location>
        <begin position="1"/>
        <end position="56"/>
    </location>
</feature>
<reference evidence="2 3" key="1">
    <citation type="journal article" date="2023" name="Genes (Basel)">
        <title>Chromosome-Level Genome Assembly and Circadian Gene Repertoire of the Patagonia Blennie Eleginops maclovinus-The Closest Ancestral Proxy of Antarctic Cryonotothenioids.</title>
        <authorList>
            <person name="Cheng C.C."/>
            <person name="Rivera-Colon A.G."/>
            <person name="Minhas B.F."/>
            <person name="Wilson L."/>
            <person name="Rayamajhi N."/>
            <person name="Vargas-Chacoff L."/>
            <person name="Catchen J.M."/>
        </authorList>
    </citation>
    <scope>NUCLEOTIDE SEQUENCE [LARGE SCALE GENOMIC DNA]</scope>
    <source>
        <strain evidence="2">JMC-PN-2008</strain>
    </source>
</reference>
<dbReference type="EMBL" id="JAUZQC010000005">
    <property type="protein sequence ID" value="KAK5870715.1"/>
    <property type="molecule type" value="Genomic_DNA"/>
</dbReference>
<protein>
    <submittedName>
        <fullName evidence="2">Uncharacterized protein</fullName>
    </submittedName>
</protein>
<name>A0AAN7Y2Q4_ELEMC</name>